<dbReference type="SUPFAM" id="SSF69349">
    <property type="entry name" value="Phage fibre proteins"/>
    <property type="match status" value="1"/>
</dbReference>
<dbReference type="SUPFAM" id="SSF69279">
    <property type="entry name" value="Phage tail proteins"/>
    <property type="match status" value="2"/>
</dbReference>
<dbReference type="Gene3D" id="4.10.220.110">
    <property type="match status" value="1"/>
</dbReference>
<comment type="similarity">
    <text evidence="1">Belongs to the VgrG protein family.</text>
</comment>
<dbReference type="Pfam" id="PF10106">
    <property type="entry name" value="DUF2345"/>
    <property type="match status" value="1"/>
</dbReference>
<dbReference type="NCBIfam" id="TIGR01646">
    <property type="entry name" value="vgr_GE"/>
    <property type="match status" value="1"/>
</dbReference>
<feature type="region of interest" description="Disordered" evidence="2">
    <location>
        <begin position="424"/>
        <end position="446"/>
    </location>
</feature>
<dbReference type="Pfam" id="PF04717">
    <property type="entry name" value="Phage_base_V"/>
    <property type="match status" value="1"/>
</dbReference>
<dbReference type="Gene3D" id="3.55.50.10">
    <property type="entry name" value="Baseplate protein-like domains"/>
    <property type="match status" value="1"/>
</dbReference>
<dbReference type="EMBL" id="JACZZA010000010">
    <property type="protein sequence ID" value="MBE1161896.1"/>
    <property type="molecule type" value="Genomic_DNA"/>
</dbReference>
<dbReference type="InterPro" id="IPR018769">
    <property type="entry name" value="VgrG2_DUF2345"/>
</dbReference>
<gene>
    <name evidence="6" type="ORF">IGX34_16050</name>
</gene>
<evidence type="ECO:0000259" key="5">
    <source>
        <dbReference type="Pfam" id="PF13296"/>
    </source>
</evidence>
<feature type="domain" description="DUF2345" evidence="4">
    <location>
        <begin position="677"/>
        <end position="822"/>
    </location>
</feature>
<dbReference type="Proteomes" id="UP000651010">
    <property type="component" value="Unassembled WGS sequence"/>
</dbReference>
<dbReference type="RefSeq" id="WP_192556734.1">
    <property type="nucleotide sequence ID" value="NZ_JACZZA010000010.1"/>
</dbReference>
<dbReference type="InterPro" id="IPR017847">
    <property type="entry name" value="T6SS_RhsGE_Vgr_subset"/>
</dbReference>
<feature type="domain" description="Putative type VI secretion system Rhs element associated Vgr" evidence="5">
    <location>
        <begin position="522"/>
        <end position="628"/>
    </location>
</feature>
<organism evidence="6 7">
    <name type="scientific">Dyella acidiphila</name>
    <dbReference type="NCBI Taxonomy" id="2775866"/>
    <lineage>
        <taxon>Bacteria</taxon>
        <taxon>Pseudomonadati</taxon>
        <taxon>Pseudomonadota</taxon>
        <taxon>Gammaproteobacteria</taxon>
        <taxon>Lysobacterales</taxon>
        <taxon>Rhodanobacteraceae</taxon>
        <taxon>Dyella</taxon>
    </lineage>
</organism>
<evidence type="ECO:0000256" key="2">
    <source>
        <dbReference type="SAM" id="MobiDB-lite"/>
    </source>
</evidence>
<evidence type="ECO:0000259" key="4">
    <source>
        <dbReference type="Pfam" id="PF10106"/>
    </source>
</evidence>
<accession>A0ABR9GCX8</accession>
<evidence type="ECO:0000256" key="1">
    <source>
        <dbReference type="ARBA" id="ARBA00005558"/>
    </source>
</evidence>
<dbReference type="InterPro" id="IPR006531">
    <property type="entry name" value="Gp5/Vgr_OB"/>
</dbReference>
<dbReference type="Pfam" id="PF05954">
    <property type="entry name" value="Phage_GPD"/>
    <property type="match status" value="1"/>
</dbReference>
<evidence type="ECO:0000259" key="3">
    <source>
        <dbReference type="Pfam" id="PF04717"/>
    </source>
</evidence>
<dbReference type="Gene3D" id="2.40.50.230">
    <property type="entry name" value="Gp5 N-terminal domain"/>
    <property type="match status" value="1"/>
</dbReference>
<comment type="caution">
    <text evidence="6">The sequence shown here is derived from an EMBL/GenBank/DDBJ whole genome shotgun (WGS) entry which is preliminary data.</text>
</comment>
<sequence>MEGMDVSAWLGLLSQTTRFITLDAAIDGLIVEQLHGHEAVNDNFRFDLDCVCASAFLDLTQLLGKPLRLGVATADGSRRYWHGYVTHAASLGADGGLARYRVVMESSLAFLKLRRNALIFQDQTALDVVTTIFADYPQVQCQTQVTASLRQRPICTQYRETDYDFVHRLLGEEGLSYRFEHDQGEDSEGAGHTLVIFDSQASLPGGTPDSIRFYRVDATETSDAITLFTECKKLVPDAVATASWRPEQVRSIAARVCTPPAPGAPPLPSREVFEADRSKRFDHTEQAQHFARHRLAALRMEAHTHRAEGSVRTLEAGKRYTLTAHPDLNAYALVPLRIEHIASNNLGITVTHLRDRGVQDRGTYRNRFVAIPAHTAVAPAYRDKPTAPGCSVAVVVGMPETTLTGHREHQVRVQFHWQRGEAPLPGGLTDTASAGHPQGHAPGDHRSGTWVRVAEATAGAAHGHSFLPRIGTEVLIEFDHGDIDQPVIVGQLYNGQNLPPFSAGENSTANHPGTLSGVQTQTLDGRPGNQWVLDDASGQLRHALSSSVADSSLNLGYLIDQHGNRRGAYRGEGFELITRGWAIVRAGEGLLLSGAQQAQGASTQMDAAGAVSQLNAAAATAQRLDSAATQAKANGLAANPAQTALQQAIDPGKNGKYSGDVNGLAATKPTDNQRSGGDPVERFAQPVILVEAPQSMVLASSQSAAAFAGNHLHTTSQRDMHLAAGATIGAATGDAVSLYTADGGMNVIANHGPVSIEAHTDAMQILADQSVTVTSTTDRIEVLAKDKIVLQAGQSTVTLEGPNIIFACPGNFTVKSGMPQWQERRSEPSQLLALPDDLAQGQSKFILSR</sequence>
<name>A0ABR9GCX8_9GAMM</name>
<keyword evidence="7" id="KW-1185">Reference proteome</keyword>
<proteinExistence type="inferred from homology"/>
<dbReference type="NCBIfam" id="TIGR03361">
    <property type="entry name" value="VI_Rhs_Vgr"/>
    <property type="match status" value="1"/>
</dbReference>
<dbReference type="Gene3D" id="2.30.110.50">
    <property type="match status" value="1"/>
</dbReference>
<evidence type="ECO:0000313" key="7">
    <source>
        <dbReference type="Proteomes" id="UP000651010"/>
    </source>
</evidence>
<evidence type="ECO:0000313" key="6">
    <source>
        <dbReference type="EMBL" id="MBE1161896.1"/>
    </source>
</evidence>
<feature type="domain" description="Gp5/Type VI secretion system Vgr protein OB-fold" evidence="3">
    <location>
        <begin position="445"/>
        <end position="493"/>
    </location>
</feature>
<protein>
    <submittedName>
        <fullName evidence="6">Type VI secretion system tip protein VgrG</fullName>
    </submittedName>
</protein>
<dbReference type="InterPro" id="IPR037026">
    <property type="entry name" value="Vgr_OB-fold_dom_sf"/>
</dbReference>
<dbReference type="InterPro" id="IPR028244">
    <property type="entry name" value="T6SS_Rhs_Vgr_dom"/>
</dbReference>
<dbReference type="Pfam" id="PF13296">
    <property type="entry name" value="T6SS_Vgr"/>
    <property type="match status" value="1"/>
</dbReference>
<dbReference type="InterPro" id="IPR006533">
    <property type="entry name" value="T6SS_Vgr_RhsGE"/>
</dbReference>
<reference evidence="6 7" key="1">
    <citation type="submission" date="2020-09" db="EMBL/GenBank/DDBJ databases">
        <title>Dyella sp. 7MK23 isolated from forest soil.</title>
        <authorList>
            <person name="Fu J."/>
        </authorList>
    </citation>
    <scope>NUCLEOTIDE SEQUENCE [LARGE SCALE GENOMIC DNA]</scope>
    <source>
        <strain evidence="6 7">7MK23</strain>
    </source>
</reference>
<dbReference type="SUPFAM" id="SSF69255">
    <property type="entry name" value="gp5 N-terminal domain-like"/>
    <property type="match status" value="1"/>
</dbReference>